<dbReference type="Proteomes" id="UP000784294">
    <property type="component" value="Unassembled WGS sequence"/>
</dbReference>
<dbReference type="EMBL" id="CAAALY010106109">
    <property type="protein sequence ID" value="VEL29776.1"/>
    <property type="molecule type" value="Genomic_DNA"/>
</dbReference>
<evidence type="ECO:0000313" key="3">
    <source>
        <dbReference type="Proteomes" id="UP000784294"/>
    </source>
</evidence>
<organism evidence="2 3">
    <name type="scientific">Protopolystoma xenopodis</name>
    <dbReference type="NCBI Taxonomy" id="117903"/>
    <lineage>
        <taxon>Eukaryota</taxon>
        <taxon>Metazoa</taxon>
        <taxon>Spiralia</taxon>
        <taxon>Lophotrochozoa</taxon>
        <taxon>Platyhelminthes</taxon>
        <taxon>Monogenea</taxon>
        <taxon>Polyopisthocotylea</taxon>
        <taxon>Polystomatidea</taxon>
        <taxon>Polystomatidae</taxon>
        <taxon>Protopolystoma</taxon>
    </lineage>
</organism>
<proteinExistence type="predicted"/>
<reference evidence="2" key="1">
    <citation type="submission" date="2018-11" db="EMBL/GenBank/DDBJ databases">
        <authorList>
            <consortium name="Pathogen Informatics"/>
        </authorList>
    </citation>
    <scope>NUCLEOTIDE SEQUENCE</scope>
</reference>
<dbReference type="AlphaFoldDB" id="A0A3S5BM15"/>
<keyword evidence="3" id="KW-1185">Reference proteome</keyword>
<sequence>MQQIEVANKATRRAHALHQNVMDDIRQNEHSSRQANKEMMVLRDELQTWKDEISNMEHEVSCLTSVFMCRSLAKGKAEDFYELKGESIT</sequence>
<accession>A0A3S5BM15</accession>
<comment type="caution">
    <text evidence="2">The sequence shown here is derived from an EMBL/GenBank/DDBJ whole genome shotgun (WGS) entry which is preliminary data.</text>
</comment>
<gene>
    <name evidence="2" type="ORF">PXEA_LOCUS23216</name>
</gene>
<feature type="coiled-coil region" evidence="1">
    <location>
        <begin position="32"/>
        <end position="59"/>
    </location>
</feature>
<evidence type="ECO:0000313" key="2">
    <source>
        <dbReference type="EMBL" id="VEL29776.1"/>
    </source>
</evidence>
<protein>
    <recommendedName>
        <fullName evidence="4">Tektin</fullName>
    </recommendedName>
</protein>
<evidence type="ECO:0000256" key="1">
    <source>
        <dbReference type="SAM" id="Coils"/>
    </source>
</evidence>
<name>A0A3S5BM15_9PLAT</name>
<keyword evidence="1" id="KW-0175">Coiled coil</keyword>
<evidence type="ECO:0008006" key="4">
    <source>
        <dbReference type="Google" id="ProtNLM"/>
    </source>
</evidence>